<dbReference type="RefSeq" id="WP_183866175.1">
    <property type="nucleotide sequence ID" value="NZ_JACHCF010000002.1"/>
</dbReference>
<accession>A0A7W8YQU0</accession>
<organism evidence="2 3">
    <name type="scientific">Pedobacter cryoconitis</name>
    <dbReference type="NCBI Taxonomy" id="188932"/>
    <lineage>
        <taxon>Bacteria</taxon>
        <taxon>Pseudomonadati</taxon>
        <taxon>Bacteroidota</taxon>
        <taxon>Sphingobacteriia</taxon>
        <taxon>Sphingobacteriales</taxon>
        <taxon>Sphingobacteriaceae</taxon>
        <taxon>Pedobacter</taxon>
    </lineage>
</organism>
<dbReference type="EMBL" id="JACHCF010000002">
    <property type="protein sequence ID" value="MBB5620142.1"/>
    <property type="molecule type" value="Genomic_DNA"/>
</dbReference>
<evidence type="ECO:0000313" key="3">
    <source>
        <dbReference type="Proteomes" id="UP000537718"/>
    </source>
</evidence>
<evidence type="ECO:0000256" key="1">
    <source>
        <dbReference type="SAM" id="SignalP"/>
    </source>
</evidence>
<protein>
    <submittedName>
        <fullName evidence="2">YD repeat-containing protein</fullName>
    </submittedName>
</protein>
<sequence length="1083" mass="118525">MRTSFSVLILLGLLYYSAAGQSPAKTGDPRISVVPHGPEVSAMAKFIDMPVSLSTGIPNVSIPIYSLQLKNLTVPISLDYHASGVKVDEIASNTGLGWALNAGGNVSQSVNGLSDFGDKLGWLSTMDKTPQKGLLKSYFGEGTIPVYTSDPRYGFNEFATKGLLDTEPDVFYFSMPGKSGKFFFDQGGIAHLMPYQKIKVSYTAGGGAFTLTDEMGNVYFYDLVEITGSKVTSTCAAPAFNQASLSSMLTKITTVTGETVAFKYDNIVYSYTGQISQTRSVRTGGLNDCPIDSFCQSTTENNVSSQRISEIVSSDGQRVKFNYSTTERLDLKGTYPLSEIVVYHNTDIIQKHQLNFDYFTAGIPAADASLNQWLKLTSVVKNELETHRFEYDPTPLPARLSFAQDQWGYYNGASANTKLLSVNLAKGFNDGANREVNPQYVKAGTLKKVTYPIGGYTSLDLEANTYYYYGNLSTVIQDGVYSMPSSAEMVTTNFTIPSSGRAFKARWKVADKSKSITLTDASGSKITYTGTSSGIMDANLRPGNYKITFTYMTDPNELSDDFIQFSWIYDKLDIISENRATGGLRVKNIEFNPGSTGNAFSHNYTYTKTPDSELSSGELMYQPTDVYETKNRFLNPGDAPSGFCTYNTQSSSSVAPLGIIQGGNITYDNVHVYTTDKTGSGLTSTQFINEGSPTLEPDDLHLTGVKFPFAPRIPNDWINGLPKRTSIYKYDNGLKKLKLVSVNEKSYKTKIGEGPNDSFVRGAKIAVLDPAPCTGSACGPITFAIDYYYLNSSWSYLTKEIDSTFSDSGLPVAKTTLYHYDNPLHIQLTRTETIQSDGKTSFSSVSYPDDYLAGTSFIDDMKVNNLVVLPIEKVEYSSDPSGEKIVSGQLTKYAGGGKGLIEKVYNLDTAVPVASAEFKFSSLPTGKLPGTGSISTFAADSRYEERLAYQGYDGNGNPLSVSENEGFKTIYIWSYNRKYPVAEIKNSDYATVQSILGAAALETFSTSSPADINAVNTFFRPLLAQLPAAQVTTFSYKPSVGMLAKTDQKGYTTFYTYDVNGRLKTVKDQDGNIVKSYTYHYQN</sequence>
<keyword evidence="1" id="KW-0732">Signal</keyword>
<dbReference type="AlphaFoldDB" id="A0A7W8YQU0"/>
<evidence type="ECO:0000313" key="2">
    <source>
        <dbReference type="EMBL" id="MBB5620142.1"/>
    </source>
</evidence>
<dbReference type="Proteomes" id="UP000537718">
    <property type="component" value="Unassembled WGS sequence"/>
</dbReference>
<dbReference type="Gene3D" id="2.180.10.10">
    <property type="entry name" value="RHS repeat-associated core"/>
    <property type="match status" value="1"/>
</dbReference>
<feature type="signal peptide" evidence="1">
    <location>
        <begin position="1"/>
        <end position="24"/>
    </location>
</feature>
<feature type="chain" id="PRO_5031229246" evidence="1">
    <location>
        <begin position="25"/>
        <end position="1083"/>
    </location>
</feature>
<name>A0A7W8YQU0_9SPHI</name>
<gene>
    <name evidence="2" type="ORF">HDE69_001180</name>
</gene>
<comment type="caution">
    <text evidence="2">The sequence shown here is derived from an EMBL/GenBank/DDBJ whole genome shotgun (WGS) entry which is preliminary data.</text>
</comment>
<reference evidence="2 3" key="1">
    <citation type="submission" date="2020-08" db="EMBL/GenBank/DDBJ databases">
        <title>Genomic Encyclopedia of Type Strains, Phase IV (KMG-V): Genome sequencing to study the core and pangenomes of soil and plant-associated prokaryotes.</title>
        <authorList>
            <person name="Whitman W."/>
        </authorList>
    </citation>
    <scope>NUCLEOTIDE SEQUENCE [LARGE SCALE GENOMIC DNA]</scope>
    <source>
        <strain evidence="2 3">MP7CTX6</strain>
    </source>
</reference>
<proteinExistence type="predicted"/>